<evidence type="ECO:0000313" key="7">
    <source>
        <dbReference type="EMBL" id="CAD9485719.1"/>
    </source>
</evidence>
<dbReference type="GO" id="GO:0016884">
    <property type="term" value="F:carbon-nitrogen ligase activity, with glutamine as amido-N-donor"/>
    <property type="evidence" value="ECO:0007669"/>
    <property type="project" value="InterPro"/>
</dbReference>
<evidence type="ECO:0000256" key="1">
    <source>
        <dbReference type="ARBA" id="ARBA00022598"/>
    </source>
</evidence>
<protein>
    <recommendedName>
        <fullName evidence="6">Asn/Gln amidotransferase domain-containing protein</fullName>
    </recommendedName>
</protein>
<dbReference type="Gene3D" id="1.10.10.410">
    <property type="match status" value="1"/>
</dbReference>
<feature type="compositionally biased region" description="Polar residues" evidence="5">
    <location>
        <begin position="1"/>
        <end position="12"/>
    </location>
</feature>
<feature type="domain" description="Asn/Gln amidotransferase" evidence="6">
    <location>
        <begin position="10"/>
        <end position="95"/>
    </location>
</feature>
<organism evidence="7">
    <name type="scientific">Octactis speculum</name>
    <dbReference type="NCBI Taxonomy" id="3111310"/>
    <lineage>
        <taxon>Eukaryota</taxon>
        <taxon>Sar</taxon>
        <taxon>Stramenopiles</taxon>
        <taxon>Ochrophyta</taxon>
        <taxon>Dictyochophyceae</taxon>
        <taxon>Dictyochales</taxon>
        <taxon>Dictyochaceae</taxon>
        <taxon>Octactis</taxon>
    </lineage>
</organism>
<keyword evidence="4" id="KW-0648">Protein biosynthesis</keyword>
<keyword evidence="2" id="KW-0547">Nucleotide-binding</keyword>
<name>A0A7S2HBG1_9STRA</name>
<accession>A0A7S2HBG1</accession>
<keyword evidence="1" id="KW-0436">Ligase</keyword>
<gene>
    <name evidence="7" type="ORF">DSPE1174_LOCUS30833</name>
</gene>
<keyword evidence="3" id="KW-0067">ATP-binding</keyword>
<evidence type="ECO:0000256" key="4">
    <source>
        <dbReference type="ARBA" id="ARBA00022917"/>
    </source>
</evidence>
<dbReference type="SUPFAM" id="SSF89095">
    <property type="entry name" value="GatB/YqeY motif"/>
    <property type="match status" value="1"/>
</dbReference>
<dbReference type="InterPro" id="IPR003789">
    <property type="entry name" value="Asn/Gln_tRNA_amidoTrase-B-like"/>
</dbReference>
<dbReference type="InterPro" id="IPR018027">
    <property type="entry name" value="Asn/Gln_amidotransferase"/>
</dbReference>
<reference evidence="7" key="1">
    <citation type="submission" date="2021-01" db="EMBL/GenBank/DDBJ databases">
        <authorList>
            <person name="Corre E."/>
            <person name="Pelletier E."/>
            <person name="Niang G."/>
            <person name="Scheremetjew M."/>
            <person name="Finn R."/>
            <person name="Kale V."/>
            <person name="Holt S."/>
            <person name="Cochrane G."/>
            <person name="Meng A."/>
            <person name="Brown T."/>
            <person name="Cohen L."/>
        </authorList>
    </citation>
    <scope>NUCLEOTIDE SEQUENCE</scope>
    <source>
        <strain evidence="7">CCMP1381</strain>
    </source>
</reference>
<dbReference type="InterPro" id="IPR023168">
    <property type="entry name" value="GatB_Yqey_C_2"/>
</dbReference>
<dbReference type="GO" id="GO:0005524">
    <property type="term" value="F:ATP binding"/>
    <property type="evidence" value="ECO:0007669"/>
    <property type="project" value="UniProtKB-KW"/>
</dbReference>
<evidence type="ECO:0000256" key="2">
    <source>
        <dbReference type="ARBA" id="ARBA00022741"/>
    </source>
</evidence>
<evidence type="ECO:0000259" key="6">
    <source>
        <dbReference type="Pfam" id="PF02637"/>
    </source>
</evidence>
<dbReference type="EMBL" id="HBGS01059080">
    <property type="protein sequence ID" value="CAD9485719.1"/>
    <property type="molecule type" value="Transcribed_RNA"/>
</dbReference>
<proteinExistence type="predicted"/>
<dbReference type="GO" id="GO:0006412">
    <property type="term" value="P:translation"/>
    <property type="evidence" value="ECO:0007669"/>
    <property type="project" value="UniProtKB-KW"/>
</dbReference>
<dbReference type="Pfam" id="PF02637">
    <property type="entry name" value="GatB_Yqey"/>
    <property type="match status" value="1"/>
</dbReference>
<feature type="region of interest" description="Disordered" evidence="5">
    <location>
        <begin position="1"/>
        <end position="21"/>
    </location>
</feature>
<sequence>MTSPRPLTSSPRKSPASIVEEEGWRQVTDAAELEAIAWAVLDGHSDDVIQWRTATETKQKKRAGKILKFLVGAGMKSTKGLAAPQRLQQAIETALAAQRQTPFV</sequence>
<dbReference type="AlphaFoldDB" id="A0A7S2HBG1"/>
<evidence type="ECO:0000256" key="5">
    <source>
        <dbReference type="SAM" id="MobiDB-lite"/>
    </source>
</evidence>
<evidence type="ECO:0000256" key="3">
    <source>
        <dbReference type="ARBA" id="ARBA00022840"/>
    </source>
</evidence>